<feature type="transmembrane region" description="Helical" evidence="5">
    <location>
        <begin position="45"/>
        <end position="64"/>
    </location>
</feature>
<evidence type="ECO:0000256" key="3">
    <source>
        <dbReference type="ARBA" id="ARBA00022989"/>
    </source>
</evidence>
<dbReference type="InterPro" id="IPR036259">
    <property type="entry name" value="MFS_trans_sf"/>
</dbReference>
<feature type="transmembrane region" description="Helical" evidence="5">
    <location>
        <begin position="450"/>
        <end position="472"/>
    </location>
</feature>
<feature type="transmembrane region" description="Helical" evidence="5">
    <location>
        <begin position="76"/>
        <end position="100"/>
    </location>
</feature>
<dbReference type="OrthoDB" id="3357846at2759"/>
<keyword evidence="2 5" id="KW-0812">Transmembrane</keyword>
<dbReference type="AlphaFoldDB" id="S8DT01"/>
<dbReference type="FunCoup" id="S8DT01">
    <property type="interactions" value="9"/>
</dbReference>
<feature type="transmembrane region" description="Helical" evidence="5">
    <location>
        <begin position="207"/>
        <end position="232"/>
    </location>
</feature>
<sequence>MLPPEVQQDEVDQVRDSKANANLVDWYGPNDPECPMNWSFAKRCFVTFDICFLTFSIYIGSAIYSPGTELVAQQYGISDVAATLGLSLFVLGYGIGPMFLSPLSEIPQFGRTSVYIACLIVFVAIQAPTALSENLGALLPLRFLAGFVGSPPLATGGASLADMWGPEDRGVVIGVWGLAAVCGPVLGPTIGGFAAQANGWRWTIWPLLWLSGAALAFLFVFLPETSSSAILYRRAKRLRRLTGNPSLKSEGEIESEEMTLGEVARMTFVRPFVLSFTEPIVAAWNLYIMLVYGILYIFIESFQVVFVEEHGFNLGENGLAFMGLFVGALVTYALFVPYLAYRVRPRFEEGARFVPEDRLPPAMVGALCLPVSLFWFGWTSGASIPWIVPILGSTLFTAGTFLLFQAGLNYLQDCYPKYAASVLAGNDLFRSTVGAGFPLFSTAFFKNLGVGRACSVLGGISVAMIPIPFVLYRYGERIRKRSKYAQA</sequence>
<dbReference type="GO" id="GO:1990961">
    <property type="term" value="P:xenobiotic detoxification by transmembrane export across the plasma membrane"/>
    <property type="evidence" value="ECO:0007669"/>
    <property type="project" value="TreeGrafter"/>
</dbReference>
<keyword evidence="3 5" id="KW-1133">Transmembrane helix</keyword>
<evidence type="ECO:0000313" key="7">
    <source>
        <dbReference type="EMBL" id="EPS94363.1"/>
    </source>
</evidence>
<dbReference type="SUPFAM" id="SSF103473">
    <property type="entry name" value="MFS general substrate transporter"/>
    <property type="match status" value="1"/>
</dbReference>
<dbReference type="PANTHER" id="PTHR23502:SF23">
    <property type="entry name" value="FLUCONAZOLE RESISTANCE PROTEIN 1"/>
    <property type="match status" value="1"/>
</dbReference>
<feature type="transmembrane region" description="Helical" evidence="5">
    <location>
        <begin position="143"/>
        <end position="161"/>
    </location>
</feature>
<protein>
    <recommendedName>
        <fullName evidence="6">Major facilitator superfamily (MFS) profile domain-containing protein</fullName>
    </recommendedName>
</protein>
<dbReference type="FunFam" id="1.20.1250.20:FF:000011">
    <property type="entry name" value="MFS multidrug transporter, putative"/>
    <property type="match status" value="1"/>
</dbReference>
<dbReference type="CDD" id="cd17323">
    <property type="entry name" value="MFS_Tpo1_MDR_like"/>
    <property type="match status" value="1"/>
</dbReference>
<comment type="subcellular location">
    <subcellularLocation>
        <location evidence="1">Membrane</location>
        <topology evidence="1">Multi-pass membrane protein</topology>
    </subcellularLocation>
</comment>
<feature type="transmembrane region" description="Helical" evidence="5">
    <location>
        <begin position="428"/>
        <end position="444"/>
    </location>
</feature>
<keyword evidence="8" id="KW-1185">Reference proteome</keyword>
<evidence type="ECO:0000256" key="5">
    <source>
        <dbReference type="SAM" id="Phobius"/>
    </source>
</evidence>
<dbReference type="Gene3D" id="1.20.1250.20">
    <property type="entry name" value="MFS general substrate transporter like domains"/>
    <property type="match status" value="1"/>
</dbReference>
<feature type="domain" description="Major facilitator superfamily (MFS) profile" evidence="6">
    <location>
        <begin position="46"/>
        <end position="476"/>
    </location>
</feature>
<feature type="transmembrane region" description="Helical" evidence="5">
    <location>
        <begin position="362"/>
        <end position="378"/>
    </location>
</feature>
<dbReference type="InterPro" id="IPR011701">
    <property type="entry name" value="MFS"/>
</dbReference>
<dbReference type="STRING" id="743788.S8DT01"/>
<dbReference type="InParanoid" id="S8DT01"/>
<evidence type="ECO:0000256" key="4">
    <source>
        <dbReference type="ARBA" id="ARBA00023136"/>
    </source>
</evidence>
<accession>S8DT01</accession>
<feature type="transmembrane region" description="Helical" evidence="5">
    <location>
        <begin position="319"/>
        <end position="341"/>
    </location>
</feature>
<dbReference type="InterPro" id="IPR020846">
    <property type="entry name" value="MFS_dom"/>
</dbReference>
<gene>
    <name evidence="7" type="ORF">FOMPIDRAFT_1134513</name>
</gene>
<dbReference type="GO" id="GO:0005886">
    <property type="term" value="C:plasma membrane"/>
    <property type="evidence" value="ECO:0007669"/>
    <property type="project" value="TreeGrafter"/>
</dbReference>
<evidence type="ECO:0000259" key="6">
    <source>
        <dbReference type="PROSITE" id="PS50850"/>
    </source>
</evidence>
<dbReference type="HOGENOM" id="CLU_008455_11_1_1"/>
<evidence type="ECO:0000313" key="8">
    <source>
        <dbReference type="Proteomes" id="UP000015241"/>
    </source>
</evidence>
<feature type="transmembrane region" description="Helical" evidence="5">
    <location>
        <begin position="280"/>
        <end position="299"/>
    </location>
</feature>
<dbReference type="Proteomes" id="UP000015241">
    <property type="component" value="Unassembled WGS sequence"/>
</dbReference>
<dbReference type="EMBL" id="KE504235">
    <property type="protein sequence ID" value="EPS94363.1"/>
    <property type="molecule type" value="Genomic_DNA"/>
</dbReference>
<organism evidence="7 8">
    <name type="scientific">Fomitopsis schrenkii</name>
    <name type="common">Brown rot fungus</name>
    <dbReference type="NCBI Taxonomy" id="2126942"/>
    <lineage>
        <taxon>Eukaryota</taxon>
        <taxon>Fungi</taxon>
        <taxon>Dikarya</taxon>
        <taxon>Basidiomycota</taxon>
        <taxon>Agaricomycotina</taxon>
        <taxon>Agaricomycetes</taxon>
        <taxon>Polyporales</taxon>
        <taxon>Fomitopsis</taxon>
    </lineage>
</organism>
<dbReference type="PROSITE" id="PS50850">
    <property type="entry name" value="MFS"/>
    <property type="match status" value="1"/>
</dbReference>
<dbReference type="PANTHER" id="PTHR23502">
    <property type="entry name" value="MAJOR FACILITATOR SUPERFAMILY"/>
    <property type="match status" value="1"/>
</dbReference>
<feature type="transmembrane region" description="Helical" evidence="5">
    <location>
        <begin position="173"/>
        <end position="195"/>
    </location>
</feature>
<keyword evidence="4 5" id="KW-0472">Membrane</keyword>
<dbReference type="Pfam" id="PF07690">
    <property type="entry name" value="MFS_1"/>
    <property type="match status" value="1"/>
</dbReference>
<dbReference type="eggNOG" id="KOG0255">
    <property type="taxonomic scope" value="Eukaryota"/>
</dbReference>
<name>S8DT01_FOMSC</name>
<feature type="transmembrane region" description="Helical" evidence="5">
    <location>
        <begin position="112"/>
        <end position="131"/>
    </location>
</feature>
<reference evidence="7 8" key="1">
    <citation type="journal article" date="2012" name="Science">
        <title>The Paleozoic origin of enzymatic lignin decomposition reconstructed from 31 fungal genomes.</title>
        <authorList>
            <person name="Floudas D."/>
            <person name="Binder M."/>
            <person name="Riley R."/>
            <person name="Barry K."/>
            <person name="Blanchette R.A."/>
            <person name="Henrissat B."/>
            <person name="Martinez A.T."/>
            <person name="Otillar R."/>
            <person name="Spatafora J.W."/>
            <person name="Yadav J.S."/>
            <person name="Aerts A."/>
            <person name="Benoit I."/>
            <person name="Boyd A."/>
            <person name="Carlson A."/>
            <person name="Copeland A."/>
            <person name="Coutinho P.M."/>
            <person name="de Vries R.P."/>
            <person name="Ferreira P."/>
            <person name="Findley K."/>
            <person name="Foster B."/>
            <person name="Gaskell J."/>
            <person name="Glotzer D."/>
            <person name="Gorecki P."/>
            <person name="Heitman J."/>
            <person name="Hesse C."/>
            <person name="Hori C."/>
            <person name="Igarashi K."/>
            <person name="Jurgens J.A."/>
            <person name="Kallen N."/>
            <person name="Kersten P."/>
            <person name="Kohler A."/>
            <person name="Kuees U."/>
            <person name="Kumar T.K.A."/>
            <person name="Kuo A."/>
            <person name="LaButti K."/>
            <person name="Larrondo L.F."/>
            <person name="Lindquist E."/>
            <person name="Ling A."/>
            <person name="Lombard V."/>
            <person name="Lucas S."/>
            <person name="Lundell T."/>
            <person name="Martin R."/>
            <person name="McLaughlin D.J."/>
            <person name="Morgenstern I."/>
            <person name="Morin E."/>
            <person name="Murat C."/>
            <person name="Nagy L.G."/>
            <person name="Nolan M."/>
            <person name="Ohm R.A."/>
            <person name="Patyshakuliyeva A."/>
            <person name="Rokas A."/>
            <person name="Ruiz-Duenas F.J."/>
            <person name="Sabat G."/>
            <person name="Salamov A."/>
            <person name="Samejima M."/>
            <person name="Schmutz J."/>
            <person name="Slot J.C."/>
            <person name="St John F."/>
            <person name="Stenlid J."/>
            <person name="Sun H."/>
            <person name="Sun S."/>
            <person name="Syed K."/>
            <person name="Tsang A."/>
            <person name="Wiebenga A."/>
            <person name="Young D."/>
            <person name="Pisabarro A."/>
            <person name="Eastwood D.C."/>
            <person name="Martin F."/>
            <person name="Cullen D."/>
            <person name="Grigoriev I.V."/>
            <person name="Hibbett D.S."/>
        </authorList>
    </citation>
    <scope>NUCLEOTIDE SEQUENCE</scope>
    <source>
        <strain evidence="8">FP-58527</strain>
    </source>
</reference>
<evidence type="ECO:0000256" key="2">
    <source>
        <dbReference type="ARBA" id="ARBA00022692"/>
    </source>
</evidence>
<feature type="transmembrane region" description="Helical" evidence="5">
    <location>
        <begin position="384"/>
        <end position="408"/>
    </location>
</feature>
<evidence type="ECO:0000256" key="1">
    <source>
        <dbReference type="ARBA" id="ARBA00004141"/>
    </source>
</evidence>
<proteinExistence type="predicted"/>
<dbReference type="GO" id="GO:0015244">
    <property type="term" value="F:fluconazole transmembrane transporter activity"/>
    <property type="evidence" value="ECO:0007669"/>
    <property type="project" value="TreeGrafter"/>
</dbReference>